<evidence type="ECO:0000256" key="1">
    <source>
        <dbReference type="SAM" id="MobiDB-lite"/>
    </source>
</evidence>
<reference evidence="4" key="1">
    <citation type="journal article" date="2023" name="Mol. Phylogenet. Evol.">
        <title>Genome-scale phylogeny and comparative genomics of the fungal order Sordariales.</title>
        <authorList>
            <person name="Hensen N."/>
            <person name="Bonometti L."/>
            <person name="Westerberg I."/>
            <person name="Brannstrom I.O."/>
            <person name="Guillou S."/>
            <person name="Cros-Aarteil S."/>
            <person name="Calhoun S."/>
            <person name="Haridas S."/>
            <person name="Kuo A."/>
            <person name="Mondo S."/>
            <person name="Pangilinan J."/>
            <person name="Riley R."/>
            <person name="LaButti K."/>
            <person name="Andreopoulos B."/>
            <person name="Lipzen A."/>
            <person name="Chen C."/>
            <person name="Yan M."/>
            <person name="Daum C."/>
            <person name="Ng V."/>
            <person name="Clum A."/>
            <person name="Steindorff A."/>
            <person name="Ohm R.A."/>
            <person name="Martin F."/>
            <person name="Silar P."/>
            <person name="Natvig D.O."/>
            <person name="Lalanne C."/>
            <person name="Gautier V."/>
            <person name="Ament-Velasquez S.L."/>
            <person name="Kruys A."/>
            <person name="Hutchinson M.I."/>
            <person name="Powell A.J."/>
            <person name="Barry K."/>
            <person name="Miller A.N."/>
            <person name="Grigoriev I.V."/>
            <person name="Debuchy R."/>
            <person name="Gladieux P."/>
            <person name="Hiltunen Thoren M."/>
            <person name="Johannesson H."/>
        </authorList>
    </citation>
    <scope>NUCLEOTIDE SEQUENCE [LARGE SCALE GENOMIC DNA]</scope>
    <source>
        <strain evidence="4">CBS 340.73</strain>
    </source>
</reference>
<comment type="caution">
    <text evidence="3">The sequence shown here is derived from an EMBL/GenBank/DDBJ whole genome shotgun (WGS) entry which is preliminary data.</text>
</comment>
<dbReference type="EMBL" id="MU853770">
    <property type="protein sequence ID" value="KAK3942816.1"/>
    <property type="molecule type" value="Genomic_DNA"/>
</dbReference>
<dbReference type="AlphaFoldDB" id="A0AAN6S7M7"/>
<keyword evidence="2" id="KW-0812">Transmembrane</keyword>
<dbReference type="Gene3D" id="1.10.287.920">
    <property type="entry name" value="Pheromone alpha factor receptor"/>
    <property type="match status" value="1"/>
</dbReference>
<organism evidence="3 4">
    <name type="scientific">Diplogelasinospora grovesii</name>
    <dbReference type="NCBI Taxonomy" id="303347"/>
    <lineage>
        <taxon>Eukaryota</taxon>
        <taxon>Fungi</taxon>
        <taxon>Dikarya</taxon>
        <taxon>Ascomycota</taxon>
        <taxon>Pezizomycotina</taxon>
        <taxon>Sordariomycetes</taxon>
        <taxon>Sordariomycetidae</taxon>
        <taxon>Sordariales</taxon>
        <taxon>Diplogelasinosporaceae</taxon>
        <taxon>Diplogelasinospora</taxon>
    </lineage>
</organism>
<dbReference type="GO" id="GO:0038038">
    <property type="term" value="C:G protein-coupled receptor homodimeric complex"/>
    <property type="evidence" value="ECO:0007669"/>
    <property type="project" value="TreeGrafter"/>
</dbReference>
<feature type="compositionally biased region" description="Low complexity" evidence="1">
    <location>
        <begin position="320"/>
        <end position="337"/>
    </location>
</feature>
<keyword evidence="4" id="KW-1185">Reference proteome</keyword>
<feature type="transmembrane region" description="Helical" evidence="2">
    <location>
        <begin position="125"/>
        <end position="151"/>
    </location>
</feature>
<feature type="transmembrane region" description="Helical" evidence="2">
    <location>
        <begin position="213"/>
        <end position="231"/>
    </location>
</feature>
<feature type="transmembrane region" description="Helical" evidence="2">
    <location>
        <begin position="92"/>
        <end position="113"/>
    </location>
</feature>
<accession>A0AAN6S7M7</accession>
<sequence>MAGVDAFYPVMTASSINYGSQIGASFMILIVLLVMTPGSRFKRFHFRLHLVSLTVNLVRLVLLALYFTSSFIELYTVVTADTQFVARRDYNISVTATAFGLPVTILIELTLFVQAWSMISLWRPLYKYGATAISACLVLVTIGFDFAATVVQIRWILYMKSLYPYLWVRKTLLGVFTASIGWFCFLFIVRLLVHMYTRRTVLVNMRGLDAMDVLVITNGILMLVPAVFASLQWGSWTNFESGSLTQTSVIVVLPLGALVAQRISSAPSQSGSGGLKNSGGSYPSGSGSRGQKTMIATPSPSSKGSAWSRRALLSRGSKMTTSTATTIDTTPTRTGTAGTEGKGNVGHFDMELARIDDEDLEHGHGPQVNGVRVDRDVRVESEDSRGSS</sequence>
<dbReference type="PANTHER" id="PTHR28009:SF1">
    <property type="entry name" value="PHEROMONE ALPHA FACTOR RECEPTOR"/>
    <property type="match status" value="1"/>
</dbReference>
<feature type="compositionally biased region" description="Low complexity" evidence="1">
    <location>
        <begin position="278"/>
        <end position="290"/>
    </location>
</feature>
<dbReference type="InterPro" id="IPR000366">
    <property type="entry name" value="GPCR_STE2"/>
</dbReference>
<evidence type="ECO:0000313" key="3">
    <source>
        <dbReference type="EMBL" id="KAK3942816.1"/>
    </source>
</evidence>
<feature type="region of interest" description="Disordered" evidence="1">
    <location>
        <begin position="266"/>
        <end position="388"/>
    </location>
</feature>
<name>A0AAN6S7M7_9PEZI</name>
<feature type="compositionally biased region" description="Polar residues" evidence="1">
    <location>
        <begin position="294"/>
        <end position="305"/>
    </location>
</feature>
<gene>
    <name evidence="3" type="ORF">QBC46DRAFT_378900</name>
</gene>
<dbReference type="Proteomes" id="UP001303473">
    <property type="component" value="Unassembled WGS sequence"/>
</dbReference>
<evidence type="ECO:0000256" key="2">
    <source>
        <dbReference type="SAM" id="Phobius"/>
    </source>
</evidence>
<feature type="compositionally biased region" description="Basic and acidic residues" evidence="1">
    <location>
        <begin position="372"/>
        <end position="388"/>
    </location>
</feature>
<feature type="transmembrane region" description="Helical" evidence="2">
    <location>
        <begin position="18"/>
        <end position="36"/>
    </location>
</feature>
<dbReference type="PRINTS" id="PR00250">
    <property type="entry name" value="GPCRSTE2"/>
</dbReference>
<dbReference type="Pfam" id="PF02116">
    <property type="entry name" value="STE2"/>
    <property type="match status" value="1"/>
</dbReference>
<dbReference type="GO" id="GO:0000750">
    <property type="term" value="P:pheromone-dependent signal transduction involved in conjugation with cellular fusion"/>
    <property type="evidence" value="ECO:0007669"/>
    <property type="project" value="TreeGrafter"/>
</dbReference>
<feature type="transmembrane region" description="Helical" evidence="2">
    <location>
        <begin position="48"/>
        <end position="72"/>
    </location>
</feature>
<dbReference type="InterPro" id="IPR027458">
    <property type="entry name" value="STE2_TM1-TM2_sf"/>
</dbReference>
<dbReference type="GO" id="GO:0004932">
    <property type="term" value="F:mating-type factor pheromone receptor activity"/>
    <property type="evidence" value="ECO:0007669"/>
    <property type="project" value="InterPro"/>
</dbReference>
<keyword evidence="2" id="KW-1133">Transmembrane helix</keyword>
<dbReference type="CDD" id="cd14939">
    <property type="entry name" value="7tmD_STE2"/>
    <property type="match status" value="1"/>
</dbReference>
<proteinExistence type="predicted"/>
<protein>
    <submittedName>
        <fullName evidence="3">Fungal pheromone mating factor STE2 GPCR-domain-containing protein</fullName>
    </submittedName>
</protein>
<evidence type="ECO:0000313" key="4">
    <source>
        <dbReference type="Proteomes" id="UP001303473"/>
    </source>
</evidence>
<keyword evidence="2" id="KW-0472">Membrane</keyword>
<feature type="transmembrane region" description="Helical" evidence="2">
    <location>
        <begin position="171"/>
        <end position="193"/>
    </location>
</feature>
<dbReference type="PANTHER" id="PTHR28009">
    <property type="entry name" value="PHEROMONE ALPHA FACTOR RECEPTOR"/>
    <property type="match status" value="1"/>
</dbReference>